<proteinExistence type="predicted"/>
<dbReference type="InterPro" id="IPR058705">
    <property type="entry name" value="A_ENA"/>
</dbReference>
<organism evidence="1 2">
    <name type="scientific">Desulfuribacillus alkaliarsenatis</name>
    <dbReference type="NCBI Taxonomy" id="766136"/>
    <lineage>
        <taxon>Bacteria</taxon>
        <taxon>Bacillati</taxon>
        <taxon>Bacillota</taxon>
        <taxon>Desulfuribacillia</taxon>
        <taxon>Desulfuribacillales</taxon>
        <taxon>Desulfuribacillaceae</taxon>
        <taxon>Desulfuribacillus</taxon>
    </lineage>
</organism>
<dbReference type="Proteomes" id="UP000094296">
    <property type="component" value="Unassembled WGS sequence"/>
</dbReference>
<evidence type="ECO:0000313" key="1">
    <source>
        <dbReference type="EMBL" id="OEF95564.1"/>
    </source>
</evidence>
<reference evidence="1 2" key="1">
    <citation type="submission" date="2016-09" db="EMBL/GenBank/DDBJ databases">
        <title>Draft genome sequence for the type strain of Desulfuribacillus alkaliarsenatis AHT28, an obligately anaerobic, sulfidogenic bacterium isolated from Russian soda lake sediments.</title>
        <authorList>
            <person name="Abin C.A."/>
            <person name="Hollibaugh J.T."/>
        </authorList>
    </citation>
    <scope>NUCLEOTIDE SEQUENCE [LARGE SCALE GENOMIC DNA]</scope>
    <source>
        <strain evidence="1 2">AHT28</strain>
    </source>
</reference>
<gene>
    <name evidence="1" type="ORF">BHF68_11955</name>
</gene>
<accession>A0A1E5FYB4</accession>
<keyword evidence="2" id="KW-1185">Reference proteome</keyword>
<dbReference type="EMBL" id="MIJE01000036">
    <property type="protein sequence ID" value="OEF95564.1"/>
    <property type="molecule type" value="Genomic_DNA"/>
</dbReference>
<dbReference type="RefSeq" id="WP_069644377.1">
    <property type="nucleotide sequence ID" value="NZ_MIJE01000036.1"/>
</dbReference>
<evidence type="ECO:0000313" key="2">
    <source>
        <dbReference type="Proteomes" id="UP000094296"/>
    </source>
</evidence>
<comment type="caution">
    <text evidence="1">The sequence shown here is derived from an EMBL/GenBank/DDBJ whole genome shotgun (WGS) entry which is preliminary data.</text>
</comment>
<name>A0A1E5FYB4_9FIRM</name>
<dbReference type="OrthoDB" id="2082444at2"/>
<dbReference type="STRING" id="766136.BHF68_11955"/>
<protein>
    <submittedName>
        <fullName evidence="1">Uncharacterized protein</fullName>
    </submittedName>
</protein>
<dbReference type="AlphaFoldDB" id="A0A1E5FYB4"/>
<sequence>MSFPQIPDVKPEIDLSREQVVNILLASIAFEELALAHVVNAEAEKIQSVLGTLKGQSVKNPKLEDLEAINKSVSTTLRNVIKKEMLLQFKLEDVLEIPEEDIDKY</sequence>
<dbReference type="Pfam" id="PF26595">
    <property type="entry name" value="A_ENA"/>
    <property type="match status" value="1"/>
</dbReference>